<proteinExistence type="predicted"/>
<protein>
    <recommendedName>
        <fullName evidence="2">Eaa protein</fullName>
    </recommendedName>
</protein>
<evidence type="ECO:0008006" key="2">
    <source>
        <dbReference type="Google" id="ProtNLM"/>
    </source>
</evidence>
<dbReference type="EMBL" id="AAMHAS010000018">
    <property type="protein sequence ID" value="EDH2861336.1"/>
    <property type="molecule type" value="Genomic_DNA"/>
</dbReference>
<accession>A0A633MFA5</accession>
<gene>
    <name evidence="1" type="ORF">GC667_19635</name>
</gene>
<evidence type="ECO:0000313" key="1">
    <source>
        <dbReference type="EMBL" id="EDH2861336.1"/>
    </source>
</evidence>
<comment type="caution">
    <text evidence="1">The sequence shown here is derived from an EMBL/GenBank/DDBJ whole genome shotgun (WGS) entry which is preliminary data.</text>
</comment>
<name>A0A633MFA5_SALER</name>
<organism evidence="1">
    <name type="scientific">Salmonella enterica</name>
    <name type="common">Salmonella choleraesuis</name>
    <dbReference type="NCBI Taxonomy" id="28901"/>
    <lineage>
        <taxon>Bacteria</taxon>
        <taxon>Pseudomonadati</taxon>
        <taxon>Pseudomonadota</taxon>
        <taxon>Gammaproteobacteria</taxon>
        <taxon>Enterobacterales</taxon>
        <taxon>Enterobacteriaceae</taxon>
        <taxon>Salmonella</taxon>
    </lineage>
</organism>
<reference evidence="1" key="1">
    <citation type="submission" date="2019-10" db="EMBL/GenBank/DDBJ databases">
        <authorList>
            <consortium name="PulseNet: The National Subtyping Network for Foodborne Disease Surveillance"/>
            <person name="Tarr C.L."/>
            <person name="Trees E."/>
            <person name="Katz L.S."/>
            <person name="Carleton-Romer H.A."/>
            <person name="Stroika S."/>
            <person name="Kucerova Z."/>
            <person name="Roache K.F."/>
            <person name="Sabol A.L."/>
            <person name="Besser J."/>
            <person name="Gerner-Smidt P."/>
        </authorList>
    </citation>
    <scope>NUCLEOTIDE SEQUENCE</scope>
    <source>
        <strain evidence="1">PNUSAS106605</strain>
    </source>
</reference>
<dbReference type="AlphaFoldDB" id="A0A633MFA5"/>
<sequence length="123" mass="13466">MSNNKLTDRKIAEILARAEICDDSVLTDCTDIAAAMRELQERRRLGGVLHAVCEVCGVPCNNPNHPQMAVAHEYSAPLAPEEMPKGLAGQIVSLLAHNVGDKFLAQKIWNACRAAMLSKWITK</sequence>